<dbReference type="InterPro" id="IPR011658">
    <property type="entry name" value="PA14_dom"/>
</dbReference>
<dbReference type="Pfam" id="PF07691">
    <property type="entry name" value="PA14"/>
    <property type="match status" value="1"/>
</dbReference>
<dbReference type="InterPro" id="IPR013320">
    <property type="entry name" value="ConA-like_dom_sf"/>
</dbReference>
<dbReference type="SUPFAM" id="SSF51445">
    <property type="entry name" value="(Trans)glycosidases"/>
    <property type="match status" value="1"/>
</dbReference>
<dbReference type="SUPFAM" id="SSF49785">
    <property type="entry name" value="Galactose-binding domain-like"/>
    <property type="match status" value="1"/>
</dbReference>
<keyword evidence="4" id="KW-1015">Disulfide bond</keyword>
<evidence type="ECO:0000256" key="6">
    <source>
        <dbReference type="SAM" id="MobiDB-lite"/>
    </source>
</evidence>
<dbReference type="Gene3D" id="3.20.20.80">
    <property type="entry name" value="Glycosidases"/>
    <property type="match status" value="1"/>
</dbReference>
<proteinExistence type="inferred from homology"/>
<keyword evidence="3 9" id="KW-0378">Hydrolase</keyword>
<evidence type="ECO:0000313" key="9">
    <source>
        <dbReference type="EMBL" id="MBD8078702.1"/>
    </source>
</evidence>
<reference evidence="9" key="2">
    <citation type="submission" date="2020-09" db="EMBL/GenBank/DDBJ databases">
        <authorList>
            <person name="Yu Y."/>
        </authorList>
    </citation>
    <scope>NUCLEOTIDE SEQUENCE</scope>
    <source>
        <strain evidence="9">KCTC 49039</strain>
    </source>
</reference>
<organism evidence="9 10">
    <name type="scientific">Cellulosimicrobium arenosum</name>
    <dbReference type="NCBI Taxonomy" id="2708133"/>
    <lineage>
        <taxon>Bacteria</taxon>
        <taxon>Bacillati</taxon>
        <taxon>Actinomycetota</taxon>
        <taxon>Actinomycetes</taxon>
        <taxon>Micrococcales</taxon>
        <taxon>Promicromonosporaceae</taxon>
        <taxon>Cellulosimicrobium</taxon>
    </lineage>
</organism>
<dbReference type="PANTHER" id="PTHR42732:SF2">
    <property type="entry name" value="BETA-MANNOSIDASE"/>
    <property type="match status" value="1"/>
</dbReference>
<dbReference type="SUPFAM" id="SSF56988">
    <property type="entry name" value="Anthrax protective antigen"/>
    <property type="match status" value="1"/>
</dbReference>
<dbReference type="EMBL" id="JACYHB010000004">
    <property type="protein sequence ID" value="MBD8078702.1"/>
    <property type="molecule type" value="Genomic_DNA"/>
</dbReference>
<evidence type="ECO:0000256" key="3">
    <source>
        <dbReference type="ARBA" id="ARBA00022801"/>
    </source>
</evidence>
<sequence length="1196" mass="127713">MSISRGRHALLPLTALLAGTLALGGALPAVAAPAPSGPTPAVTAADDATDPPEDDPNAQPHGLRGDYYRMSAPEARDFAELGGTTLDPELNGAGLVANFKKLTGQTENVTVRWTGQITPPEDGDYTFYATGDNGFRLFIDGELVIDHWLPDWDKEQTSEPVHLTAGEHDLELEYFQDGGGASMYLRWSSDTIDRQIVPESAYTPPADYEVFPMASSVTADGDQLRLTFTDDVAGTEDLAEHLAVESDTIAMPVGSVTPSTNDPAVVLVDLDEPVQKTAKVQVSYDGEGSLTVGGEAVPQVIRTATNRSEHRLMTQWGEDLDPTDPLPEYPRPQLVRDRWQSLNGEWQFAGAAEGEQPVFGKDLDERIVVPFPVESQLSGLERHEDHMFYRTQVDVPAGWDIGDGERLRLNFGAVDNTATVWVNGTQVAQHTGGYDAFSADVTDALVGTGPQEIVVAVTDTTGDDQPRGKQTPNPSGIFYTASSGIWQTVWMEPVADASIDELVTTPDVDDQSLAVHVRSDGASDDATVTAIATDADGDEVGRVTGGVGQDLTLPVPSPHLWSPDDPYLYDLDVTLTDGTDDTAADHVDSYFGMRSVGVEDVGGVPKLVLNGDPTFSLAMLDQGFWPDGLYTAPSDEALEFDIQAQKDLGFNAIRKHIKVEPARWYYHADQIGMLVWQDFVPGDYTGTEGQQEFMDEGFETMRELHDSPSVIGWILFNEGFGEWNREATGEFADEVKAADPSRVVNTHSGVNCCSSKGDSGTGDILDHHDYTNTEPAFPDETRAAMDGEHGGFTLPTPGHLWPGAPAAIYSGVPDNAAFTQKYVDNTRTFYLDRARTDLSGSVYTQVTDLENEINGFWTYDRKVLKVDPGPVRAINEKVIAAGAAAGTEPPAAPGSGQWLLDEGEGTTSADASGSSPLTLSGDAAWVDGVHGSALHFDGDGDGDSADTDTAVVDTTGDYSVSAWVTLDSLPGNYATAVSQDGPNTENPFYLQYGQGAWAFSTPGGRRATLPTTPELERWYHLVGVHDAAAGKVRLFVDGSQVSEAEAATPVQSTGSFSIGRGAYNHQPGDWWDGDIDEVQAFDHALTADEVADLYAGGDSEPVAVTATASGRCLASAPYIAVRAVNDEDEPVDITLTTPAGSTTFDDVAPGKSAYQSFRVRGEMSAGTATVTARLSDDSADGRESVVTAEYAAVSCG</sequence>
<feature type="chain" id="PRO_5037022795" evidence="7">
    <location>
        <begin position="32"/>
        <end position="1196"/>
    </location>
</feature>
<dbReference type="Pfam" id="PF00703">
    <property type="entry name" value="Glyco_hydro_2"/>
    <property type="match status" value="1"/>
</dbReference>
<keyword evidence="5" id="KW-0326">Glycosidase</keyword>
<dbReference type="PROSITE" id="PS51318">
    <property type="entry name" value="TAT"/>
    <property type="match status" value="1"/>
</dbReference>
<feature type="region of interest" description="Disordered" evidence="6">
    <location>
        <begin position="885"/>
        <end position="916"/>
    </location>
</feature>
<dbReference type="InterPro" id="IPR008979">
    <property type="entry name" value="Galactose-bd-like_sf"/>
</dbReference>
<dbReference type="InterPro" id="IPR017853">
    <property type="entry name" value="GH"/>
</dbReference>
<dbReference type="Gene3D" id="2.60.120.260">
    <property type="entry name" value="Galactose-binding domain-like"/>
    <property type="match status" value="1"/>
</dbReference>
<name>A0A927G937_9MICO</name>
<dbReference type="AlphaFoldDB" id="A0A927G937"/>
<dbReference type="InterPro" id="IPR006104">
    <property type="entry name" value="Glyco_hydro_2_N"/>
</dbReference>
<feature type="domain" description="PA14" evidence="8">
    <location>
        <begin position="58"/>
        <end position="201"/>
    </location>
</feature>
<dbReference type="Proteomes" id="UP000610846">
    <property type="component" value="Unassembled WGS sequence"/>
</dbReference>
<evidence type="ECO:0000256" key="1">
    <source>
        <dbReference type="ARBA" id="ARBA00007401"/>
    </source>
</evidence>
<evidence type="ECO:0000256" key="2">
    <source>
        <dbReference type="ARBA" id="ARBA00022729"/>
    </source>
</evidence>
<protein>
    <submittedName>
        <fullName evidence="9">Glycoside hydrolase family 2</fullName>
    </submittedName>
</protein>
<feature type="compositionally biased region" description="Low complexity" evidence="6">
    <location>
        <begin position="33"/>
        <end position="46"/>
    </location>
</feature>
<evidence type="ECO:0000259" key="8">
    <source>
        <dbReference type="PROSITE" id="PS51820"/>
    </source>
</evidence>
<feature type="signal peptide" evidence="7">
    <location>
        <begin position="1"/>
        <end position="31"/>
    </location>
</feature>
<dbReference type="GO" id="GO:0005975">
    <property type="term" value="P:carbohydrate metabolic process"/>
    <property type="evidence" value="ECO:0007669"/>
    <property type="project" value="InterPro"/>
</dbReference>
<comment type="similarity">
    <text evidence="1">Belongs to the glycosyl hydrolase 2 family.</text>
</comment>
<evidence type="ECO:0000313" key="10">
    <source>
        <dbReference type="Proteomes" id="UP000610846"/>
    </source>
</evidence>
<evidence type="ECO:0000256" key="7">
    <source>
        <dbReference type="SAM" id="SignalP"/>
    </source>
</evidence>
<dbReference type="InterPro" id="IPR036156">
    <property type="entry name" value="Beta-gal/glucu_dom_sf"/>
</dbReference>
<dbReference type="Gene3D" id="2.60.40.10">
    <property type="entry name" value="Immunoglobulins"/>
    <property type="match status" value="1"/>
</dbReference>
<dbReference type="SMART" id="SM00560">
    <property type="entry name" value="LamGL"/>
    <property type="match status" value="1"/>
</dbReference>
<dbReference type="SUPFAM" id="SSF49899">
    <property type="entry name" value="Concanavalin A-like lectins/glucanases"/>
    <property type="match status" value="1"/>
</dbReference>
<accession>A0A927G937</accession>
<feature type="region of interest" description="Disordered" evidence="6">
    <location>
        <begin position="33"/>
        <end position="66"/>
    </location>
</feature>
<feature type="compositionally biased region" description="Acidic residues" evidence="6">
    <location>
        <begin position="47"/>
        <end position="56"/>
    </location>
</feature>
<reference evidence="9" key="1">
    <citation type="journal article" date="2018" name="Curr. Microbiol.">
        <title>Cellulosimicrobium arenosum sp. nov., Isolated from Marine Sediment Sand.</title>
        <authorList>
            <person name="Oh M."/>
            <person name="Kim J.H."/>
            <person name="Yoon J.H."/>
            <person name="Schumann P."/>
            <person name="Kim W."/>
        </authorList>
    </citation>
    <scope>NUCLEOTIDE SEQUENCE</scope>
    <source>
        <strain evidence="9">KCTC 49039</strain>
    </source>
</reference>
<dbReference type="SMART" id="SM00758">
    <property type="entry name" value="PA14"/>
    <property type="match status" value="1"/>
</dbReference>
<feature type="compositionally biased region" description="Polar residues" evidence="6">
    <location>
        <begin position="905"/>
        <end position="916"/>
    </location>
</feature>
<dbReference type="InterPro" id="IPR006102">
    <property type="entry name" value="Ig-like_GH2"/>
</dbReference>
<dbReference type="PANTHER" id="PTHR42732">
    <property type="entry name" value="BETA-GALACTOSIDASE"/>
    <property type="match status" value="1"/>
</dbReference>
<dbReference type="InterPro" id="IPR006558">
    <property type="entry name" value="LamG-like"/>
</dbReference>
<dbReference type="PROSITE" id="PS51820">
    <property type="entry name" value="PA14"/>
    <property type="match status" value="1"/>
</dbReference>
<dbReference type="SUPFAM" id="SSF49303">
    <property type="entry name" value="beta-Galactosidase/glucuronidase domain"/>
    <property type="match status" value="1"/>
</dbReference>
<evidence type="ECO:0000256" key="5">
    <source>
        <dbReference type="ARBA" id="ARBA00023295"/>
    </source>
</evidence>
<evidence type="ECO:0000256" key="4">
    <source>
        <dbReference type="ARBA" id="ARBA00023157"/>
    </source>
</evidence>
<dbReference type="Pfam" id="PF13385">
    <property type="entry name" value="Laminin_G_3"/>
    <property type="match status" value="1"/>
</dbReference>
<keyword evidence="2 7" id="KW-0732">Signal</keyword>
<keyword evidence="10" id="KW-1185">Reference proteome</keyword>
<dbReference type="InterPro" id="IPR051913">
    <property type="entry name" value="GH2_Domain-Containing"/>
</dbReference>
<dbReference type="InterPro" id="IPR037524">
    <property type="entry name" value="PA14/GLEYA"/>
</dbReference>
<dbReference type="InterPro" id="IPR013783">
    <property type="entry name" value="Ig-like_fold"/>
</dbReference>
<dbReference type="Pfam" id="PF02837">
    <property type="entry name" value="Glyco_hydro_2_N"/>
    <property type="match status" value="1"/>
</dbReference>
<dbReference type="InterPro" id="IPR006311">
    <property type="entry name" value="TAT_signal"/>
</dbReference>
<comment type="caution">
    <text evidence="9">The sequence shown here is derived from an EMBL/GenBank/DDBJ whole genome shotgun (WGS) entry which is preliminary data.</text>
</comment>
<dbReference type="RefSeq" id="WP_191828292.1">
    <property type="nucleotide sequence ID" value="NZ_JACYHB010000004.1"/>
</dbReference>
<dbReference type="Gene3D" id="3.90.182.10">
    <property type="entry name" value="Toxin - Anthrax Protective Antigen,domain 1"/>
    <property type="match status" value="1"/>
</dbReference>
<gene>
    <name evidence="9" type="ORF">IF651_06485</name>
</gene>
<dbReference type="GO" id="GO:0004553">
    <property type="term" value="F:hydrolase activity, hydrolyzing O-glycosyl compounds"/>
    <property type="evidence" value="ECO:0007669"/>
    <property type="project" value="InterPro"/>
</dbReference>
<dbReference type="Gene3D" id="2.60.120.200">
    <property type="match status" value="1"/>
</dbReference>